<dbReference type="Proteomes" id="UP000237631">
    <property type="component" value="Unassembled WGS sequence"/>
</dbReference>
<evidence type="ECO:0000313" key="1">
    <source>
        <dbReference type="EMBL" id="PPJ53293.1"/>
    </source>
</evidence>
<evidence type="ECO:0008006" key="3">
    <source>
        <dbReference type="Google" id="ProtNLM"/>
    </source>
</evidence>
<dbReference type="Gene3D" id="1.10.510.10">
    <property type="entry name" value="Transferase(Phosphotransferase) domain 1"/>
    <property type="match status" value="1"/>
</dbReference>
<name>A0A2S6C0P0_9PEZI</name>
<protein>
    <recommendedName>
        <fullName evidence="3">Protein kinase domain-containing protein</fullName>
    </recommendedName>
</protein>
<dbReference type="PANTHER" id="PTHR37171">
    <property type="entry name" value="SERINE/THREONINE-PROTEIN KINASE YRZF-RELATED"/>
    <property type="match status" value="1"/>
</dbReference>
<proteinExistence type="predicted"/>
<dbReference type="SUPFAM" id="SSF56112">
    <property type="entry name" value="Protein kinase-like (PK-like)"/>
    <property type="match status" value="1"/>
</dbReference>
<reference evidence="2" key="1">
    <citation type="journal article" date="2017" name="bioRxiv">
        <title>Conservation of a gene cluster reveals novel cercosporin biosynthetic mechanisms and extends production to the genus Colletotrichum.</title>
        <authorList>
            <person name="de Jonge R."/>
            <person name="Ebert M.K."/>
            <person name="Huitt-Roehl C.R."/>
            <person name="Pal P."/>
            <person name="Suttle J.C."/>
            <person name="Spanner R.E."/>
            <person name="Neubauer J.D."/>
            <person name="Jurick W.M.II."/>
            <person name="Stott K.A."/>
            <person name="Secor G.A."/>
            <person name="Thomma B.P.H.J."/>
            <person name="Van de Peer Y."/>
            <person name="Townsend C.A."/>
            <person name="Bolton M.D."/>
        </authorList>
    </citation>
    <scope>NUCLEOTIDE SEQUENCE [LARGE SCALE GENOMIC DNA]</scope>
    <source>
        <strain evidence="2">CBS538.71</strain>
    </source>
</reference>
<evidence type="ECO:0000313" key="2">
    <source>
        <dbReference type="Proteomes" id="UP000237631"/>
    </source>
</evidence>
<dbReference type="OrthoDB" id="3944001at2759"/>
<dbReference type="PANTHER" id="PTHR37171:SF1">
    <property type="entry name" value="SERINE_THREONINE-PROTEIN KINASE YRZF-RELATED"/>
    <property type="match status" value="1"/>
</dbReference>
<dbReference type="InterPro" id="IPR011009">
    <property type="entry name" value="Kinase-like_dom_sf"/>
</dbReference>
<accession>A0A2S6C0P0</accession>
<dbReference type="InterPro" id="IPR052396">
    <property type="entry name" value="Meiotic_Drive_Suppr_Kinase"/>
</dbReference>
<comment type="caution">
    <text evidence="1">The sequence shown here is derived from an EMBL/GenBank/DDBJ whole genome shotgun (WGS) entry which is preliminary data.</text>
</comment>
<dbReference type="STRING" id="357750.A0A2S6C0P0"/>
<keyword evidence="2" id="KW-1185">Reference proteome</keyword>
<gene>
    <name evidence="1" type="ORF">CBER1_11958</name>
</gene>
<dbReference type="EMBL" id="PNEN01001430">
    <property type="protein sequence ID" value="PPJ53293.1"/>
    <property type="molecule type" value="Genomic_DNA"/>
</dbReference>
<sequence>MGGYTLVAKGMDHAHKGYLEHEAIVYDQLQSLQGRYVPVCCGSVELDLPYHYDGVELRHILLLSWAGTSLAQLMVQDESFASMTPSYDERIRKAYEAIRALQVLHHDAEPRNMVYDGKTGQLMIIDFERSEIVPRQALCELSPNRKRKRPLDQRSRKEFYWGEMARIAGNSQKA</sequence>
<dbReference type="AlphaFoldDB" id="A0A2S6C0P0"/>
<organism evidence="1 2">
    <name type="scientific">Cercospora berteroae</name>
    <dbReference type="NCBI Taxonomy" id="357750"/>
    <lineage>
        <taxon>Eukaryota</taxon>
        <taxon>Fungi</taxon>
        <taxon>Dikarya</taxon>
        <taxon>Ascomycota</taxon>
        <taxon>Pezizomycotina</taxon>
        <taxon>Dothideomycetes</taxon>
        <taxon>Dothideomycetidae</taxon>
        <taxon>Mycosphaerellales</taxon>
        <taxon>Mycosphaerellaceae</taxon>
        <taxon>Cercospora</taxon>
    </lineage>
</organism>